<name>A0A6C0F7K3_9ZZZZ</name>
<organism evidence="1">
    <name type="scientific">viral metagenome</name>
    <dbReference type="NCBI Taxonomy" id="1070528"/>
    <lineage>
        <taxon>unclassified sequences</taxon>
        <taxon>metagenomes</taxon>
        <taxon>organismal metagenomes</taxon>
    </lineage>
</organism>
<proteinExistence type="predicted"/>
<accession>A0A6C0F7K3</accession>
<sequence length="447" mass="51547">MSDHITTKHINAKLLGVFYPTQYGKTNEVIKLILKRMKLDDTNGKSCHIIFTQNNLLCTDQFAKRILKSFKQTYGESCVCVLSSDDKHKNQSYQHVKNGYQLNKLLINKNKQKIRPSIIIHCSHPTRFDDIVEVMDTLQNKKDSKKFDTIFDRAFIYYDEAHLYLDKISELKETCDDYSICKGHTFITATSSKLQNTLYEKITFMPLPERPNYCSIKDDMNFKIIDDFTPKAPKKVVSDFVSHVLTSFPDILKKGARCFMPGKKSTDSHDEIKTEVLKHNPKAVVIVFNGNNRKLYYSEHNSNLLKPVKIEQSTVKETNEVISDIIHDNNLQDRPIIYTGYLCIKEGLTLLNSKLGTFTSAIFGHEYEPKNKTFPDTLYQLAGRLTGNTKNWENFNTTTIYCKSEIKRLMLLQESINKEINDKKRKASELSESETSVKRIKSNIVST</sequence>
<reference evidence="1" key="1">
    <citation type="journal article" date="2020" name="Nature">
        <title>Giant virus diversity and host interactions through global metagenomics.</title>
        <authorList>
            <person name="Schulz F."/>
            <person name="Roux S."/>
            <person name="Paez-Espino D."/>
            <person name="Jungbluth S."/>
            <person name="Walsh D.A."/>
            <person name="Denef V.J."/>
            <person name="McMahon K.D."/>
            <person name="Konstantinidis K.T."/>
            <person name="Eloe-Fadrosh E.A."/>
            <person name="Kyrpides N.C."/>
            <person name="Woyke T."/>
        </authorList>
    </citation>
    <scope>NUCLEOTIDE SEQUENCE</scope>
    <source>
        <strain evidence="1">GVMAG-S-ERX555967-131</strain>
    </source>
</reference>
<evidence type="ECO:0000313" key="1">
    <source>
        <dbReference type="EMBL" id="QHT37182.1"/>
    </source>
</evidence>
<dbReference type="AlphaFoldDB" id="A0A6C0F7K3"/>
<dbReference type="EMBL" id="MN738790">
    <property type="protein sequence ID" value="QHT37182.1"/>
    <property type="molecule type" value="Genomic_DNA"/>
</dbReference>
<evidence type="ECO:0008006" key="2">
    <source>
        <dbReference type="Google" id="ProtNLM"/>
    </source>
</evidence>
<protein>
    <recommendedName>
        <fullName evidence="2">Helicase ATP-binding domain-containing protein</fullName>
    </recommendedName>
</protein>